<dbReference type="InterPro" id="IPR013856">
    <property type="entry name" value="Peptidase_M4_domain"/>
</dbReference>
<comment type="subcellular location">
    <subcellularLocation>
        <location evidence="9">Secreted</location>
    </subcellularLocation>
</comment>
<gene>
    <name evidence="13" type="ORF">DFJ68_3302</name>
</gene>
<evidence type="ECO:0000259" key="11">
    <source>
        <dbReference type="Pfam" id="PF02868"/>
    </source>
</evidence>
<organism evidence="13 14">
    <name type="scientific">Terracoccus luteus</name>
    <dbReference type="NCBI Taxonomy" id="53356"/>
    <lineage>
        <taxon>Bacteria</taxon>
        <taxon>Bacillati</taxon>
        <taxon>Actinomycetota</taxon>
        <taxon>Actinomycetes</taxon>
        <taxon>Micrococcales</taxon>
        <taxon>Intrasporangiaceae</taxon>
        <taxon>Terracoccus</taxon>
    </lineage>
</organism>
<dbReference type="InterPro" id="IPR023612">
    <property type="entry name" value="Peptidase_M4"/>
</dbReference>
<evidence type="ECO:0000256" key="5">
    <source>
        <dbReference type="ARBA" id="ARBA00022801"/>
    </source>
</evidence>
<keyword evidence="4 9" id="KW-0732">Signal</keyword>
<dbReference type="GO" id="GO:0004222">
    <property type="term" value="F:metalloendopeptidase activity"/>
    <property type="evidence" value="ECO:0007669"/>
    <property type="project" value="UniProtKB-UniRule"/>
</dbReference>
<reference evidence="13 14" key="1">
    <citation type="submission" date="2018-10" db="EMBL/GenBank/DDBJ databases">
        <title>Sequencing the genomes of 1000 actinobacteria strains.</title>
        <authorList>
            <person name="Klenk H.-P."/>
        </authorList>
    </citation>
    <scope>NUCLEOTIDE SEQUENCE [LARGE SCALE GENOMIC DNA]</scope>
    <source>
        <strain evidence="13 14">DSM 44267</strain>
    </source>
</reference>
<dbReference type="PANTHER" id="PTHR33794:SF1">
    <property type="entry name" value="BACILLOLYSIN"/>
    <property type="match status" value="1"/>
</dbReference>
<name>A0A495Y345_9MICO</name>
<dbReference type="PRINTS" id="PR00730">
    <property type="entry name" value="THERMOLYSIN"/>
</dbReference>
<dbReference type="SUPFAM" id="SSF55486">
    <property type="entry name" value="Metalloproteases ('zincins'), catalytic domain"/>
    <property type="match status" value="1"/>
</dbReference>
<keyword evidence="6 9" id="KW-0862">Zinc</keyword>
<dbReference type="InterPro" id="IPR001570">
    <property type="entry name" value="Peptidase_M4_C_domain"/>
</dbReference>
<keyword evidence="2 9" id="KW-0645">Protease</keyword>
<dbReference type="Proteomes" id="UP000278440">
    <property type="component" value="Unassembled WGS sequence"/>
</dbReference>
<dbReference type="GO" id="GO:0006508">
    <property type="term" value="P:proteolysis"/>
    <property type="evidence" value="ECO:0007669"/>
    <property type="project" value="UniProtKB-KW"/>
</dbReference>
<comment type="function">
    <text evidence="9">Extracellular zinc metalloprotease.</text>
</comment>
<dbReference type="Pfam" id="PF01447">
    <property type="entry name" value="Peptidase_M4"/>
    <property type="match status" value="1"/>
</dbReference>
<feature type="signal peptide" evidence="9">
    <location>
        <begin position="1"/>
        <end position="28"/>
    </location>
</feature>
<dbReference type="Gene3D" id="2.60.120.260">
    <property type="entry name" value="Galactose-binding domain-like"/>
    <property type="match status" value="1"/>
</dbReference>
<keyword evidence="3" id="KW-0479">Metal-binding</keyword>
<evidence type="ECO:0000256" key="4">
    <source>
        <dbReference type="ARBA" id="ARBA00022729"/>
    </source>
</evidence>
<comment type="cofactor">
    <cofactor evidence="9">
        <name>Zn(2+)</name>
        <dbReference type="ChEBI" id="CHEBI:29105"/>
    </cofactor>
</comment>
<dbReference type="GO" id="GO:0005576">
    <property type="term" value="C:extracellular region"/>
    <property type="evidence" value="ECO:0007669"/>
    <property type="project" value="UniProtKB-SubCell"/>
</dbReference>
<comment type="caution">
    <text evidence="13">The sequence shown here is derived from an EMBL/GenBank/DDBJ whole genome shotgun (WGS) entry which is preliminary data.</text>
</comment>
<dbReference type="InterPro" id="IPR027268">
    <property type="entry name" value="Peptidase_M4/M1_CTD_sf"/>
</dbReference>
<comment type="similarity">
    <text evidence="1 9">Belongs to the peptidase M4 family.</text>
</comment>
<evidence type="ECO:0000256" key="9">
    <source>
        <dbReference type="RuleBase" id="RU366073"/>
    </source>
</evidence>
<feature type="domain" description="Peptidase M4" evidence="10">
    <location>
        <begin position="211"/>
        <end position="353"/>
    </location>
</feature>
<dbReference type="Gene3D" id="1.10.390.10">
    <property type="entry name" value="Neutral Protease Domain 2"/>
    <property type="match status" value="1"/>
</dbReference>
<dbReference type="PANTHER" id="PTHR33794">
    <property type="entry name" value="BACILLOLYSIN"/>
    <property type="match status" value="1"/>
</dbReference>
<dbReference type="Gene3D" id="3.10.450.40">
    <property type="match status" value="1"/>
</dbReference>
<evidence type="ECO:0000313" key="13">
    <source>
        <dbReference type="EMBL" id="RKT79824.1"/>
    </source>
</evidence>
<evidence type="ECO:0000259" key="12">
    <source>
        <dbReference type="Pfam" id="PF07504"/>
    </source>
</evidence>
<dbReference type="Pfam" id="PF02868">
    <property type="entry name" value="Peptidase_M4_C"/>
    <property type="match status" value="1"/>
</dbReference>
<feature type="domain" description="FTP" evidence="12">
    <location>
        <begin position="74"/>
        <end position="117"/>
    </location>
</feature>
<dbReference type="AlphaFoldDB" id="A0A495Y345"/>
<keyword evidence="9" id="KW-0964">Secreted</keyword>
<evidence type="ECO:0000256" key="7">
    <source>
        <dbReference type="ARBA" id="ARBA00023049"/>
    </source>
</evidence>
<evidence type="ECO:0000256" key="6">
    <source>
        <dbReference type="ARBA" id="ARBA00022833"/>
    </source>
</evidence>
<dbReference type="EMBL" id="RBXT01000001">
    <property type="protein sequence ID" value="RKT79824.1"/>
    <property type="molecule type" value="Genomic_DNA"/>
</dbReference>
<dbReference type="EC" id="3.4.24.-" evidence="9"/>
<dbReference type="InterPro" id="IPR050728">
    <property type="entry name" value="Zinc_Metalloprotease_M4"/>
</dbReference>
<keyword evidence="14" id="KW-1185">Reference proteome</keyword>
<protein>
    <recommendedName>
        <fullName evidence="9">Neutral metalloproteinase</fullName>
        <ecNumber evidence="9">3.4.24.-</ecNumber>
    </recommendedName>
</protein>
<keyword evidence="7 9" id="KW-0482">Metalloprotease</keyword>
<evidence type="ECO:0000259" key="10">
    <source>
        <dbReference type="Pfam" id="PF01447"/>
    </source>
</evidence>
<keyword evidence="5 9" id="KW-0378">Hydrolase</keyword>
<dbReference type="Gene3D" id="3.10.450.490">
    <property type="match status" value="1"/>
</dbReference>
<feature type="chain" id="PRO_5023057722" description="Neutral metalloproteinase" evidence="9">
    <location>
        <begin position="29"/>
        <end position="695"/>
    </location>
</feature>
<dbReference type="CDD" id="cd09597">
    <property type="entry name" value="M4_TLP"/>
    <property type="match status" value="1"/>
</dbReference>
<evidence type="ECO:0000256" key="2">
    <source>
        <dbReference type="ARBA" id="ARBA00022670"/>
    </source>
</evidence>
<sequence length="695" mass="71418">MNRLKSGLATGGLMALALAVSPAIPAGAATSATASTAGTAAAAPAAGNEATLKAAEQAKAPATASALGLGSDEKLTVRSVVTDADGATHVRYERTLGGLRVIGGDLVAHRDTSGTLTGTTYNLRKAVRPASLTPRIDRSRAEATAAATSRAAGKRTGAGELVVFQGATGPRLAYDVVTTGVQADQTPSRLHTVVDATTGATLTSFDEIKHGTGQGIFVGTVSLGTTSSGGSHQLRDSIGNYTTDLNGATSGTGTTFTDADDQWGNGSVSSRQSAAVDAHYGAEKTYDYYNTQLGRAGIWNNGTGARSRVHYGSNYSNAFWDGTQMTYGDGASNTHPLVELDVAGHEMSHGVTENTANLTYSGESGGLNEATSDIFGTAVEWYANNPSDTPDYLIGEEVNLNGNGTPLRYMDKPSKDGASKDCWSSSLKGLDPHYSSGPLNHWYYLLSEGSGAKTINGVSYNSPTCNGGTVTGISHQKAEKIWYRTLSTYLTSSSTYSNARTGAVRAAKDLYGAGSAECSSVEAAFSAISVVATSETCGGGTTPPPTTGTGVTNGGFESGQTGWTGSSGPITNDSGRPAHGGSWKMWLGGNGTTASENEAQTIAVPSSATSPTLTYWVRVDTAETTTSTAYDKATVSVGGTAVKSYSNLSSPKATWSQVTVDLSAWKGQSVSLKFAATEDSSAQTSFVFDDVATSF</sequence>
<proteinExistence type="inferred from homology"/>
<feature type="active site" evidence="8">
    <location>
        <position position="346"/>
    </location>
</feature>
<evidence type="ECO:0000313" key="14">
    <source>
        <dbReference type="Proteomes" id="UP000278440"/>
    </source>
</evidence>
<dbReference type="InterPro" id="IPR011096">
    <property type="entry name" value="FTP_domain"/>
</dbReference>
<dbReference type="GO" id="GO:0046872">
    <property type="term" value="F:metal ion binding"/>
    <property type="evidence" value="ECO:0007669"/>
    <property type="project" value="UniProtKB-UniRule"/>
</dbReference>
<accession>A0A495Y345</accession>
<dbReference type="RefSeq" id="WP_245963708.1">
    <property type="nucleotide sequence ID" value="NZ_RBXT01000001.1"/>
</dbReference>
<evidence type="ECO:0000256" key="3">
    <source>
        <dbReference type="ARBA" id="ARBA00022723"/>
    </source>
</evidence>
<evidence type="ECO:0000256" key="1">
    <source>
        <dbReference type="ARBA" id="ARBA00009388"/>
    </source>
</evidence>
<evidence type="ECO:0000256" key="8">
    <source>
        <dbReference type="PIRSR" id="PIRSR623612-1"/>
    </source>
</evidence>
<feature type="active site" description="Proton donor" evidence="8">
    <location>
        <position position="433"/>
    </location>
</feature>
<feature type="domain" description="Peptidase M4 C-terminal" evidence="11">
    <location>
        <begin position="356"/>
        <end position="530"/>
    </location>
</feature>
<dbReference type="Pfam" id="PF07504">
    <property type="entry name" value="FTP"/>
    <property type="match status" value="1"/>
</dbReference>
<dbReference type="Gene3D" id="3.10.170.10">
    <property type="match status" value="1"/>
</dbReference>